<dbReference type="EnsemblPlants" id="Bo1g122690.1">
    <property type="protein sequence ID" value="Bo1g122690.1"/>
    <property type="gene ID" value="Bo1g122690"/>
</dbReference>
<reference evidence="1" key="2">
    <citation type="submission" date="2015-03" db="UniProtKB">
        <authorList>
            <consortium name="EnsemblPlants"/>
        </authorList>
    </citation>
    <scope>IDENTIFICATION</scope>
</reference>
<evidence type="ECO:0000313" key="2">
    <source>
        <dbReference type="Proteomes" id="UP000032141"/>
    </source>
</evidence>
<dbReference type="Gramene" id="Bo1g122690.1">
    <property type="protein sequence ID" value="Bo1g122690.1"/>
    <property type="gene ID" value="Bo1g122690"/>
</dbReference>
<name>A0A0D3ACX1_BRAOL</name>
<dbReference type="Proteomes" id="UP000032141">
    <property type="component" value="Chromosome C1"/>
</dbReference>
<dbReference type="STRING" id="109376.A0A0D3ACX1"/>
<dbReference type="InterPro" id="IPR035513">
    <property type="entry name" value="Invertase/methylesterase_inhib"/>
</dbReference>
<proteinExistence type="predicted"/>
<organism evidence="1 2">
    <name type="scientific">Brassica oleracea var. oleracea</name>
    <dbReference type="NCBI Taxonomy" id="109376"/>
    <lineage>
        <taxon>Eukaryota</taxon>
        <taxon>Viridiplantae</taxon>
        <taxon>Streptophyta</taxon>
        <taxon>Embryophyta</taxon>
        <taxon>Tracheophyta</taxon>
        <taxon>Spermatophyta</taxon>
        <taxon>Magnoliopsida</taxon>
        <taxon>eudicotyledons</taxon>
        <taxon>Gunneridae</taxon>
        <taxon>Pentapetalae</taxon>
        <taxon>rosids</taxon>
        <taxon>malvids</taxon>
        <taxon>Brassicales</taxon>
        <taxon>Brassicaceae</taxon>
        <taxon>Brassiceae</taxon>
        <taxon>Brassica</taxon>
    </lineage>
</organism>
<keyword evidence="2" id="KW-1185">Reference proteome</keyword>
<accession>A0A0D3ACX1</accession>
<dbReference type="AlphaFoldDB" id="A0A0D3ACX1"/>
<dbReference type="HOGENOM" id="CLU_2416320_0_0_1"/>
<dbReference type="SUPFAM" id="SSF101148">
    <property type="entry name" value="Plant invertase/pectin methylesterase inhibitor"/>
    <property type="match status" value="1"/>
</dbReference>
<sequence length="92" mass="10495">MEFVDRKGWSRSLFVNEEVIYISSQGSLTEKASELPCINLIDATTKKTNETLNYLISVYKNLVGREEYEIYGTCMEEYGAAIDRFLRVALGV</sequence>
<evidence type="ECO:0000313" key="1">
    <source>
        <dbReference type="EnsemblPlants" id="Bo1g122690.1"/>
    </source>
</evidence>
<reference evidence="1 2" key="1">
    <citation type="journal article" date="2014" name="Genome Biol.">
        <title>Transcriptome and methylome profiling reveals relics of genome dominance in the mesopolyploid Brassica oleracea.</title>
        <authorList>
            <person name="Parkin I.A."/>
            <person name="Koh C."/>
            <person name="Tang H."/>
            <person name="Robinson S.J."/>
            <person name="Kagale S."/>
            <person name="Clarke W.E."/>
            <person name="Town C.D."/>
            <person name="Nixon J."/>
            <person name="Krishnakumar V."/>
            <person name="Bidwell S.L."/>
            <person name="Denoeud F."/>
            <person name="Belcram H."/>
            <person name="Links M.G."/>
            <person name="Just J."/>
            <person name="Clarke C."/>
            <person name="Bender T."/>
            <person name="Huebert T."/>
            <person name="Mason A.S."/>
            <person name="Pires J.C."/>
            <person name="Barker G."/>
            <person name="Moore J."/>
            <person name="Walley P.G."/>
            <person name="Manoli S."/>
            <person name="Batley J."/>
            <person name="Edwards D."/>
            <person name="Nelson M.N."/>
            <person name="Wang X."/>
            <person name="Paterson A.H."/>
            <person name="King G."/>
            <person name="Bancroft I."/>
            <person name="Chalhoub B."/>
            <person name="Sharpe A.G."/>
        </authorList>
    </citation>
    <scope>NUCLEOTIDE SEQUENCE</scope>
    <source>
        <strain evidence="1 2">cv. TO1000</strain>
    </source>
</reference>
<dbReference type="OMA" id="CINLIDA"/>
<protein>
    <submittedName>
        <fullName evidence="1">Uncharacterized protein</fullName>
    </submittedName>
</protein>